<evidence type="ECO:0000313" key="4">
    <source>
        <dbReference type="Proteomes" id="UP000828390"/>
    </source>
</evidence>
<dbReference type="EMBL" id="JAIWYP010000001">
    <property type="protein sequence ID" value="KAH3887482.1"/>
    <property type="molecule type" value="Genomic_DNA"/>
</dbReference>
<dbReference type="SMART" id="SM01265">
    <property type="entry name" value="Mab-21"/>
    <property type="match status" value="1"/>
</dbReference>
<feature type="domain" description="Mab-21-like HhH/H2TH-like" evidence="2">
    <location>
        <begin position="342"/>
        <end position="414"/>
    </location>
</feature>
<dbReference type="Pfam" id="PF20266">
    <property type="entry name" value="Mab-21_C"/>
    <property type="match status" value="1"/>
</dbReference>
<dbReference type="AlphaFoldDB" id="A0A9D4N0N8"/>
<dbReference type="Gene3D" id="1.10.1410.40">
    <property type="match status" value="1"/>
</dbReference>
<protein>
    <recommendedName>
        <fullName evidence="2">Mab-21-like HhH/H2TH-like domain-containing protein</fullName>
    </recommendedName>
</protein>
<evidence type="ECO:0000313" key="3">
    <source>
        <dbReference type="EMBL" id="KAH3887482.1"/>
    </source>
</evidence>
<evidence type="ECO:0000259" key="2">
    <source>
        <dbReference type="Pfam" id="PF20266"/>
    </source>
</evidence>
<accession>A0A9D4N0N8</accession>
<name>A0A9D4N0N8_DREPO</name>
<gene>
    <name evidence="3" type="ORF">DPMN_011499</name>
</gene>
<comment type="caution">
    <text evidence="3">The sequence shown here is derived from an EMBL/GenBank/DDBJ whole genome shotgun (WGS) entry which is preliminary data.</text>
</comment>
<keyword evidence="4" id="KW-1185">Reference proteome</keyword>
<feature type="region of interest" description="Disordered" evidence="1">
    <location>
        <begin position="447"/>
        <end position="499"/>
    </location>
</feature>
<dbReference type="InterPro" id="IPR024810">
    <property type="entry name" value="MAB21L/cGLR"/>
</dbReference>
<reference evidence="3" key="1">
    <citation type="journal article" date="2019" name="bioRxiv">
        <title>The Genome of the Zebra Mussel, Dreissena polymorpha: A Resource for Invasive Species Research.</title>
        <authorList>
            <person name="McCartney M.A."/>
            <person name="Auch B."/>
            <person name="Kono T."/>
            <person name="Mallez S."/>
            <person name="Zhang Y."/>
            <person name="Obille A."/>
            <person name="Becker A."/>
            <person name="Abrahante J.E."/>
            <person name="Garbe J."/>
            <person name="Badalamenti J.P."/>
            <person name="Herman A."/>
            <person name="Mangelson H."/>
            <person name="Liachko I."/>
            <person name="Sullivan S."/>
            <person name="Sone E.D."/>
            <person name="Koren S."/>
            <person name="Silverstein K.A.T."/>
            <person name="Beckman K.B."/>
            <person name="Gohl D.M."/>
        </authorList>
    </citation>
    <scope>NUCLEOTIDE SEQUENCE</scope>
    <source>
        <strain evidence="3">Duluth1</strain>
        <tissue evidence="3">Whole animal</tissue>
    </source>
</reference>
<reference evidence="3" key="2">
    <citation type="submission" date="2020-11" db="EMBL/GenBank/DDBJ databases">
        <authorList>
            <person name="McCartney M.A."/>
            <person name="Auch B."/>
            <person name="Kono T."/>
            <person name="Mallez S."/>
            <person name="Becker A."/>
            <person name="Gohl D.M."/>
            <person name="Silverstein K.A.T."/>
            <person name="Koren S."/>
            <person name="Bechman K.B."/>
            <person name="Herman A."/>
            <person name="Abrahante J.E."/>
            <person name="Garbe J."/>
        </authorList>
    </citation>
    <scope>NUCLEOTIDE SEQUENCE</scope>
    <source>
        <strain evidence="3">Duluth1</strain>
        <tissue evidence="3">Whole animal</tissue>
    </source>
</reference>
<sequence>MVDASAEIPTPVAADDRWSAFQDPDRPFTRRVKKVEDQGPALEEYFRKVLRQRSPRRRHEKMYMFATRLSQLLTSTAYALTAEWKLFFKADRKSVVRSAPLRTLTQDRYECMVPLMRPLKPNAFQILRRSFDEMPSHRCLIQLSPDLSKEETRLVRLEWEPYVDKDGSLNPRGILSWFNMGIQKACAIVESESNNISRLRLSENADGTASVHATLSCEHVDEKNFTEPTNEQVVTIILNIYPVFILDELPSSVKISAPVPCFGPYNHAQKELKDLVKHDTENGTIVAALEPKRDIQYAAIKNNLPRNGTSWQINASFLEHHVFNILDKYGKDMNFRNILVILNIIRERHPNELDKLNNDIIINILFMVTHKNLGRLKTLQDWFLEILSTTAHCLKKGFIKSFFLPRMNLLTLYSLNSPEGAAIAGKLEQIASAVKKDPKNIYQLTGYVDRKKNKNGNESQSSDSDASDDDDYSDEKEPNDEEDKIFSTEIEGDTDKTNN</sequence>
<organism evidence="3 4">
    <name type="scientific">Dreissena polymorpha</name>
    <name type="common">Zebra mussel</name>
    <name type="synonym">Mytilus polymorpha</name>
    <dbReference type="NCBI Taxonomy" id="45954"/>
    <lineage>
        <taxon>Eukaryota</taxon>
        <taxon>Metazoa</taxon>
        <taxon>Spiralia</taxon>
        <taxon>Lophotrochozoa</taxon>
        <taxon>Mollusca</taxon>
        <taxon>Bivalvia</taxon>
        <taxon>Autobranchia</taxon>
        <taxon>Heteroconchia</taxon>
        <taxon>Euheterodonta</taxon>
        <taxon>Imparidentia</taxon>
        <taxon>Neoheterodontei</taxon>
        <taxon>Myida</taxon>
        <taxon>Dreissenoidea</taxon>
        <taxon>Dreissenidae</taxon>
        <taxon>Dreissena</taxon>
    </lineage>
</organism>
<evidence type="ECO:0000256" key="1">
    <source>
        <dbReference type="SAM" id="MobiDB-lite"/>
    </source>
</evidence>
<feature type="compositionally biased region" description="Acidic residues" evidence="1">
    <location>
        <begin position="465"/>
        <end position="483"/>
    </location>
</feature>
<dbReference type="Proteomes" id="UP000828390">
    <property type="component" value="Unassembled WGS sequence"/>
</dbReference>
<proteinExistence type="predicted"/>
<dbReference type="InterPro" id="IPR046906">
    <property type="entry name" value="Mab-21_HhH/H2TH-like"/>
</dbReference>